<protein>
    <recommendedName>
        <fullName evidence="4">non-specific serine/threonine protein kinase</fullName>
        <ecNumber evidence="4">2.7.11.1</ecNumber>
    </recommendedName>
</protein>
<dbReference type="InterPro" id="IPR017892">
    <property type="entry name" value="Pkinase_C"/>
</dbReference>
<evidence type="ECO:0000256" key="8">
    <source>
        <dbReference type="ARBA" id="ARBA00022679"/>
    </source>
</evidence>
<evidence type="ECO:0000256" key="20">
    <source>
        <dbReference type="SAM" id="MobiDB-lite"/>
    </source>
</evidence>
<keyword evidence="10 18" id="KW-0547">Nucleotide-binding</keyword>
<feature type="domain" description="CNH" evidence="23">
    <location>
        <begin position="1108"/>
        <end position="1380"/>
    </location>
</feature>
<dbReference type="SUPFAM" id="SSF56112">
    <property type="entry name" value="Protein kinase-like (PK-like)"/>
    <property type="match status" value="1"/>
</dbReference>
<dbReference type="PANTHER" id="PTHR22988:SF66">
    <property type="entry name" value="SERINE_THREONINE-PROTEIN KINASE GENGHIS KHAN"/>
    <property type="match status" value="1"/>
</dbReference>
<dbReference type="InterPro" id="IPR008271">
    <property type="entry name" value="Ser/Thr_kinase_AS"/>
</dbReference>
<name>A0ABM1E974_PRICU</name>
<dbReference type="Gene3D" id="1.10.510.10">
    <property type="entry name" value="Transferase(Phosphotransferase) domain 1"/>
    <property type="match status" value="1"/>
</dbReference>
<evidence type="ECO:0000256" key="19">
    <source>
        <dbReference type="SAM" id="Coils"/>
    </source>
</evidence>
<feature type="region of interest" description="Disordered" evidence="20">
    <location>
        <begin position="982"/>
        <end position="1016"/>
    </location>
</feature>
<feature type="coiled-coil region" evidence="19">
    <location>
        <begin position="439"/>
        <end position="589"/>
    </location>
</feature>
<comment type="subcellular location">
    <subcellularLocation>
        <location evidence="2">Cytoplasm</location>
    </subcellularLocation>
</comment>
<dbReference type="EC" id="2.7.11.1" evidence="4"/>
<dbReference type="Gene3D" id="3.30.200.20">
    <property type="entry name" value="Phosphorylase Kinase, domain 1"/>
    <property type="match status" value="1"/>
</dbReference>
<dbReference type="PANTHER" id="PTHR22988">
    <property type="entry name" value="MYOTONIC DYSTROPHY S/T KINASE-RELATED"/>
    <property type="match status" value="1"/>
</dbReference>
<feature type="coiled-coil region" evidence="19">
    <location>
        <begin position="619"/>
        <end position="717"/>
    </location>
</feature>
<feature type="domain" description="Phorbol-ester/DAG-type" evidence="22">
    <location>
        <begin position="897"/>
        <end position="947"/>
    </location>
</feature>
<dbReference type="SMART" id="SM00133">
    <property type="entry name" value="S_TK_X"/>
    <property type="match status" value="1"/>
</dbReference>
<dbReference type="Pfam" id="PF00780">
    <property type="entry name" value="CNH"/>
    <property type="match status" value="1"/>
</dbReference>
<dbReference type="SUPFAM" id="SSF57889">
    <property type="entry name" value="Cysteine-rich domain"/>
    <property type="match status" value="1"/>
</dbReference>
<dbReference type="CDD" id="cd00029">
    <property type="entry name" value="C1"/>
    <property type="match status" value="1"/>
</dbReference>
<evidence type="ECO:0000256" key="13">
    <source>
        <dbReference type="ARBA" id="ARBA00022833"/>
    </source>
</evidence>
<dbReference type="SMART" id="SM00220">
    <property type="entry name" value="S_TKc"/>
    <property type="match status" value="1"/>
</dbReference>
<dbReference type="PROSITE" id="PS51285">
    <property type="entry name" value="AGC_KINASE_CTER"/>
    <property type="match status" value="1"/>
</dbReference>
<comment type="catalytic activity">
    <reaction evidence="16">
        <text>L-threonyl-[protein] + ATP = O-phospho-L-threonyl-[protein] + ADP + H(+)</text>
        <dbReference type="Rhea" id="RHEA:46608"/>
        <dbReference type="Rhea" id="RHEA-COMP:11060"/>
        <dbReference type="Rhea" id="RHEA-COMP:11605"/>
        <dbReference type="ChEBI" id="CHEBI:15378"/>
        <dbReference type="ChEBI" id="CHEBI:30013"/>
        <dbReference type="ChEBI" id="CHEBI:30616"/>
        <dbReference type="ChEBI" id="CHEBI:61977"/>
        <dbReference type="ChEBI" id="CHEBI:456216"/>
        <dbReference type="EC" id="2.7.11.1"/>
    </reaction>
</comment>
<keyword evidence="7" id="KW-0597">Phosphoprotein</keyword>
<dbReference type="Proteomes" id="UP000695022">
    <property type="component" value="Unplaced"/>
</dbReference>
<keyword evidence="15 19" id="KW-0175">Coiled coil</keyword>
<dbReference type="PROSITE" id="PS50011">
    <property type="entry name" value="PROTEIN_KINASE_DOM"/>
    <property type="match status" value="1"/>
</dbReference>
<proteinExistence type="inferred from homology"/>
<dbReference type="PROSITE" id="PS00108">
    <property type="entry name" value="PROTEIN_KINASE_ST"/>
    <property type="match status" value="1"/>
</dbReference>
<comment type="similarity">
    <text evidence="3">Belongs to the protein kinase superfamily. AGC Ser/Thr protein kinase family. DMPK subfamily.</text>
</comment>
<dbReference type="Pfam" id="PF08826">
    <property type="entry name" value="DMPK_coil"/>
    <property type="match status" value="1"/>
</dbReference>
<keyword evidence="5" id="KW-0963">Cytoplasm</keyword>
<dbReference type="GeneID" id="106810009"/>
<accession>A0ABM1E974</accession>
<dbReference type="RefSeq" id="XP_014668745.1">
    <property type="nucleotide sequence ID" value="XM_014813259.1"/>
</dbReference>
<dbReference type="Pfam" id="PF00433">
    <property type="entry name" value="Pkinase_C"/>
    <property type="match status" value="1"/>
</dbReference>
<keyword evidence="9" id="KW-0479">Metal-binding</keyword>
<dbReference type="Pfam" id="PF00130">
    <property type="entry name" value="C1_1"/>
    <property type="match status" value="1"/>
</dbReference>
<gene>
    <name evidence="26" type="primary">LOC106810009</name>
</gene>
<dbReference type="PROSITE" id="PS50219">
    <property type="entry name" value="CNH"/>
    <property type="match status" value="1"/>
</dbReference>
<evidence type="ECO:0000256" key="14">
    <source>
        <dbReference type="ARBA" id="ARBA00022840"/>
    </source>
</evidence>
<dbReference type="InterPro" id="IPR000961">
    <property type="entry name" value="AGC-kinase_C"/>
</dbReference>
<keyword evidence="6" id="KW-0723">Serine/threonine-protein kinase</keyword>
<evidence type="ECO:0000256" key="6">
    <source>
        <dbReference type="ARBA" id="ARBA00022527"/>
    </source>
</evidence>
<dbReference type="Gene3D" id="3.30.60.20">
    <property type="match status" value="1"/>
</dbReference>
<keyword evidence="12" id="KW-0418">Kinase</keyword>
<evidence type="ECO:0000256" key="15">
    <source>
        <dbReference type="ARBA" id="ARBA00023054"/>
    </source>
</evidence>
<feature type="domain" description="AGC-kinase C-terminal" evidence="24">
    <location>
        <begin position="352"/>
        <end position="422"/>
    </location>
</feature>
<evidence type="ECO:0000313" key="25">
    <source>
        <dbReference type="Proteomes" id="UP000695022"/>
    </source>
</evidence>
<dbReference type="SMART" id="SM00109">
    <property type="entry name" value="C1"/>
    <property type="match status" value="1"/>
</dbReference>
<evidence type="ECO:0000256" key="18">
    <source>
        <dbReference type="PROSITE-ProRule" id="PRU10141"/>
    </source>
</evidence>
<feature type="binding site" evidence="18">
    <location>
        <position position="112"/>
    </location>
    <ligand>
        <name>ATP</name>
        <dbReference type="ChEBI" id="CHEBI:30616"/>
    </ligand>
</feature>
<evidence type="ECO:0000259" key="22">
    <source>
        <dbReference type="PROSITE" id="PS50081"/>
    </source>
</evidence>
<evidence type="ECO:0000256" key="16">
    <source>
        <dbReference type="ARBA" id="ARBA00047899"/>
    </source>
</evidence>
<keyword evidence="25" id="KW-1185">Reference proteome</keyword>
<dbReference type="SMART" id="SM00036">
    <property type="entry name" value="CNH"/>
    <property type="match status" value="1"/>
</dbReference>
<keyword evidence="8" id="KW-0808">Transferase</keyword>
<dbReference type="PROSITE" id="PS50081">
    <property type="entry name" value="ZF_DAG_PE_2"/>
    <property type="match status" value="1"/>
</dbReference>
<evidence type="ECO:0000313" key="26">
    <source>
        <dbReference type="RefSeq" id="XP_014668745.1"/>
    </source>
</evidence>
<dbReference type="InterPro" id="IPR050839">
    <property type="entry name" value="Rho-assoc_Ser/Thr_Kinase"/>
</dbReference>
<keyword evidence="14 18" id="KW-0067">ATP-binding</keyword>
<evidence type="ECO:0000256" key="11">
    <source>
        <dbReference type="ARBA" id="ARBA00022771"/>
    </source>
</evidence>
<evidence type="ECO:0000256" key="9">
    <source>
        <dbReference type="ARBA" id="ARBA00022723"/>
    </source>
</evidence>
<keyword evidence="11" id="KW-0863">Zinc-finger</keyword>
<dbReference type="InterPro" id="IPR046349">
    <property type="entry name" value="C1-like_sf"/>
</dbReference>
<evidence type="ECO:0000256" key="4">
    <source>
        <dbReference type="ARBA" id="ARBA00012513"/>
    </source>
</evidence>
<dbReference type="InterPro" id="IPR000719">
    <property type="entry name" value="Prot_kinase_dom"/>
</dbReference>
<evidence type="ECO:0000256" key="1">
    <source>
        <dbReference type="ARBA" id="ARBA00001946"/>
    </source>
</evidence>
<dbReference type="PROSITE" id="PS00479">
    <property type="entry name" value="ZF_DAG_PE_1"/>
    <property type="match status" value="1"/>
</dbReference>
<feature type="domain" description="Protein kinase" evidence="21">
    <location>
        <begin position="83"/>
        <end position="351"/>
    </location>
</feature>
<evidence type="ECO:0000259" key="24">
    <source>
        <dbReference type="PROSITE" id="PS51285"/>
    </source>
</evidence>
<dbReference type="PROSITE" id="PS00107">
    <property type="entry name" value="PROTEIN_KINASE_ATP"/>
    <property type="match status" value="1"/>
</dbReference>
<dbReference type="Pfam" id="PF00069">
    <property type="entry name" value="Pkinase"/>
    <property type="match status" value="1"/>
</dbReference>
<organism evidence="25 26">
    <name type="scientific">Priapulus caudatus</name>
    <name type="common">Priapulid worm</name>
    <dbReference type="NCBI Taxonomy" id="37621"/>
    <lineage>
        <taxon>Eukaryota</taxon>
        <taxon>Metazoa</taxon>
        <taxon>Ecdysozoa</taxon>
        <taxon>Scalidophora</taxon>
        <taxon>Priapulida</taxon>
        <taxon>Priapulimorpha</taxon>
        <taxon>Priapulimorphida</taxon>
        <taxon>Priapulidae</taxon>
        <taxon>Priapulus</taxon>
    </lineage>
</organism>
<evidence type="ECO:0000256" key="2">
    <source>
        <dbReference type="ARBA" id="ARBA00004496"/>
    </source>
</evidence>
<evidence type="ECO:0000256" key="12">
    <source>
        <dbReference type="ARBA" id="ARBA00022777"/>
    </source>
</evidence>
<evidence type="ECO:0000256" key="10">
    <source>
        <dbReference type="ARBA" id="ARBA00022741"/>
    </source>
</evidence>
<evidence type="ECO:0000259" key="21">
    <source>
        <dbReference type="PROSITE" id="PS50011"/>
    </source>
</evidence>
<evidence type="ECO:0000256" key="17">
    <source>
        <dbReference type="ARBA" id="ARBA00048679"/>
    </source>
</evidence>
<evidence type="ECO:0000256" key="5">
    <source>
        <dbReference type="ARBA" id="ARBA00022490"/>
    </source>
</evidence>
<comment type="catalytic activity">
    <reaction evidence="17">
        <text>L-seryl-[protein] + ATP = O-phospho-L-seryl-[protein] + ADP + H(+)</text>
        <dbReference type="Rhea" id="RHEA:17989"/>
        <dbReference type="Rhea" id="RHEA-COMP:9863"/>
        <dbReference type="Rhea" id="RHEA-COMP:11604"/>
        <dbReference type="ChEBI" id="CHEBI:15378"/>
        <dbReference type="ChEBI" id="CHEBI:29999"/>
        <dbReference type="ChEBI" id="CHEBI:30616"/>
        <dbReference type="ChEBI" id="CHEBI:83421"/>
        <dbReference type="ChEBI" id="CHEBI:456216"/>
        <dbReference type="EC" id="2.7.11.1"/>
    </reaction>
</comment>
<dbReference type="InterPro" id="IPR014930">
    <property type="entry name" value="Myotonic_dystrophy_kinase_coil"/>
</dbReference>
<evidence type="ECO:0000256" key="7">
    <source>
        <dbReference type="ARBA" id="ARBA00022553"/>
    </source>
</evidence>
<keyword evidence="13" id="KW-0862">Zinc</keyword>
<reference evidence="26" key="1">
    <citation type="submission" date="2025-08" db="UniProtKB">
        <authorList>
            <consortium name="RefSeq"/>
        </authorList>
    </citation>
    <scope>IDENTIFICATION</scope>
</reference>
<feature type="coiled-coil region" evidence="19">
    <location>
        <begin position="765"/>
        <end position="806"/>
    </location>
</feature>
<evidence type="ECO:0000259" key="23">
    <source>
        <dbReference type="PROSITE" id="PS50219"/>
    </source>
</evidence>
<sequence length="1458" mass="163935">MDQEAKLGPEARLRRLESMWLRGPRQHPGEVLSLETLMDILIVLYEECSHSSLRREKTLSQFAEIAKPIAMSIKQLRLRKDDFKLIKVIGKGAFGEVSVVKEKVTGKVYAMKTLNKWYMLKRADAACYKEERDVLVFGNRQWITRLHFAFQDASNLYFVMDYYNGGDLLTVMSKFDDKMPEDLTRFYIAEMLLAVQSVHQLGYIHRDVKPDNILLDSNGHIRLADFGSCLKLGADNLVHDTTAVGTPDYIAPEVLMAFEDGKGRYGPQCDFWSVGVVMYEMLFGETPFYAESLIETYGKIMSHYMKKKEFEFPEEVDVTEDTMDLITRMCLPAHERLGKGGIDDFKTHPFFTGITWEGIKDGPAPYNPGVTGETDTSNFDCDDVDFKPYDASPPKAHIAFSGHHLPFIGFTYSDMLKISDCNSLMGQARGAASADMTDGDDLLERIKNLKKENKELGGQILSIPDFEVIEDTTQPHVMRDYVRQLQEEINSLRMSMRFAELRTVEQDSTLQHLKQANKNLNTQEGERDEVISQLKDNISVLERQKEEYSAAQTHLDEVQMQLQSEKRDKEQSQEYAKQLEAQLEKLQQNQQHVDPEIFMDIARLKSELEQKDVQHSIAIETLQGESTEAQKKLEDSESKFQALEKETQQSKKSLEDIVEEHALKTRVLDQQHGREKAALEEDRSRLQSSVEQFHDEVEKLISEKHQLVDEIDDLKIEVENQRVPSEKEEAWKRKRTQKVEKMELLQLQSTVQAEVAAKQDISDELAKSAAARAEAESKLSQAEQTIEDLRKELHLLRNEIRQLRSRPNGDEDLRSASHFSWIEKLFRTHLPSHSVFWSDEDDDWTSSFSGRQGNRNVDDWVSWIDEKPGTRMIRQERVSRQGSRPADTTRVVTVGESHHFALQTQRSDERCATCRRSFPGISNQVLVCQSCGIACHFECSKSVPVACTSNYTVQTPGSTHPPSPAPSYASYKSLPTSTPPAYASYMSESTSEPASACETPSGSKTPTFTTPGYGSSGGGSVARFTTNINIKVGSRRGGSAPPAPVGTAPGITDFAVETSDSSAASSRRSTSADLPAAAAVAREAASQMKILEAIDVCETPGTTSRNPVRNINCAVILDSDVIVMGTNTGLFVLELTGIGATQVGESRTIHQIEYIDEGAVLLVIIGPEKQALLVPVVALEGFRLPWTPLPGAEGVIACCAGKMNQATPPCAFVAMPDQVLIYEITRSSKRFRQLQSIMLPNVPICMDLMASRLCVGHLSNFTLISVFGDKQQSLVNKDDKNLQFLRATPHQPLGAVKVTQREFLLFFDSVAIFVDNFGNKLEQMQNIAYPSPPIAMSVAHPYVCLYSETEIAVYDVQVRNWVQYLPLKNTTPMNRGGSLCLCRESELPRLLYLRTATGTPRTVAVEKEKELHVPKDTPTEWRDWVKRKMDDLERRMEAPKTPTRQLLVASFNTNRICL</sequence>
<evidence type="ECO:0000256" key="3">
    <source>
        <dbReference type="ARBA" id="ARBA00005719"/>
    </source>
</evidence>
<feature type="compositionally biased region" description="Polar residues" evidence="20">
    <location>
        <begin position="986"/>
        <end position="1010"/>
    </location>
</feature>
<comment type="cofactor">
    <cofactor evidence="1">
        <name>Mg(2+)</name>
        <dbReference type="ChEBI" id="CHEBI:18420"/>
    </cofactor>
</comment>
<dbReference type="InterPro" id="IPR017441">
    <property type="entry name" value="Protein_kinase_ATP_BS"/>
</dbReference>
<dbReference type="InterPro" id="IPR011009">
    <property type="entry name" value="Kinase-like_dom_sf"/>
</dbReference>
<dbReference type="Gene3D" id="1.20.5.340">
    <property type="match status" value="1"/>
</dbReference>
<dbReference type="InterPro" id="IPR001180">
    <property type="entry name" value="CNH_dom"/>
</dbReference>
<dbReference type="InterPro" id="IPR002219">
    <property type="entry name" value="PKC_DAG/PE"/>
</dbReference>